<dbReference type="STRING" id="525373.HMPREF0766_11993"/>
<keyword evidence="2" id="KW-1185">Reference proteome</keyword>
<reference evidence="1" key="1">
    <citation type="submission" date="2010-07" db="EMBL/GenBank/DDBJ databases">
        <authorList>
            <person name="Muzny D."/>
            <person name="Qin X."/>
            <person name="Buhay C."/>
            <person name="Dugan-Rocha S."/>
            <person name="Ding Y."/>
            <person name="Chen G."/>
            <person name="Hawes A."/>
            <person name="Holder M."/>
            <person name="Jhangiani S."/>
            <person name="Johnson A."/>
            <person name="Khan Z."/>
            <person name="Li Z."/>
            <person name="Liu W."/>
            <person name="Liu X."/>
            <person name="Perez L."/>
            <person name="Shen H."/>
            <person name="Wang Q."/>
            <person name="Watt J."/>
            <person name="Xi L."/>
            <person name="Xin Y."/>
            <person name="Zhou J."/>
            <person name="Deng J."/>
            <person name="Jiang H."/>
            <person name="Liu Y."/>
            <person name="Qu J."/>
            <person name="Song X.-Z."/>
            <person name="Zhang L."/>
            <person name="Villasana D."/>
            <person name="Johnson A."/>
            <person name="Liu J."/>
            <person name="Liyanage D."/>
            <person name="Lorensuhewa L."/>
            <person name="Robinson T."/>
            <person name="Song A."/>
            <person name="Song B.-B."/>
            <person name="Dinh H."/>
            <person name="Thornton R."/>
            <person name="Coyle M."/>
            <person name="Francisco L."/>
            <person name="Jackson L."/>
            <person name="Javaid M."/>
            <person name="Korchina V."/>
            <person name="Kovar C."/>
            <person name="Mata R."/>
            <person name="Mathew T."/>
            <person name="Ngo R."/>
            <person name="Nguyen L."/>
            <person name="Nguyen N."/>
            <person name="Okwuonu G."/>
            <person name="Ongeri F."/>
            <person name="Pham C."/>
            <person name="Simmons D."/>
            <person name="Wilczek-Boney K."/>
            <person name="Hale W."/>
            <person name="Jakkamsetti A."/>
            <person name="Pham P."/>
            <person name="Ruth R."/>
            <person name="San Lucas F."/>
            <person name="Warren J."/>
            <person name="Zhang J."/>
            <person name="Zhao Z."/>
            <person name="Zhou C."/>
            <person name="Zhu D."/>
            <person name="Lee S."/>
            <person name="Bess C."/>
            <person name="Blankenburg K."/>
            <person name="Forbes L."/>
            <person name="Fu Q."/>
            <person name="Gubbala S."/>
            <person name="Hirani K."/>
            <person name="Jayaseelan J.C."/>
            <person name="Lara F."/>
            <person name="Munidasa M."/>
            <person name="Palculict T."/>
            <person name="Patil S."/>
            <person name="Pu L.-L."/>
            <person name="Saada N."/>
            <person name="Tang L."/>
            <person name="Weissenberger G."/>
            <person name="Zhu Y."/>
            <person name="Hemphill L."/>
            <person name="Shang Y."/>
            <person name="Youmans B."/>
            <person name="Ayvaz T."/>
            <person name="Ross M."/>
            <person name="Santibanez J."/>
            <person name="Aqrawi P."/>
            <person name="Gross S."/>
            <person name="Joshi V."/>
            <person name="Fowler G."/>
            <person name="Nazareth L."/>
            <person name="Reid J."/>
            <person name="Worley K."/>
            <person name="Petrosino J."/>
            <person name="Highlander S."/>
            <person name="Gibbs R."/>
        </authorList>
    </citation>
    <scope>NUCLEOTIDE SEQUENCE [LARGE SCALE GENOMIC DNA]</scope>
    <source>
        <strain evidence="1">ATCC 33861</strain>
    </source>
</reference>
<organism evidence="1 2">
    <name type="scientific">Sphingobacterium spiritivorum ATCC 33861</name>
    <dbReference type="NCBI Taxonomy" id="525373"/>
    <lineage>
        <taxon>Bacteria</taxon>
        <taxon>Pseudomonadati</taxon>
        <taxon>Bacteroidota</taxon>
        <taxon>Sphingobacteriia</taxon>
        <taxon>Sphingobacteriales</taxon>
        <taxon>Sphingobacteriaceae</taxon>
        <taxon>Sphingobacterium</taxon>
    </lineage>
</organism>
<dbReference type="AlphaFoldDB" id="D7VLZ6"/>
<protein>
    <submittedName>
        <fullName evidence="1">Uncharacterized protein</fullName>
    </submittedName>
</protein>
<evidence type="ECO:0000313" key="1">
    <source>
        <dbReference type="EMBL" id="EFK58001.1"/>
    </source>
</evidence>
<sequence>MKLDGSVELENILEADHVVSHYYALVDRKQKSVLKFKSFIDSNPISMNYDSLYMNLFTFNGQIILPQNNAQIKKYTLGKYYIKEESDVKEHKSYCQKLFFSDDIPSTNFSFSEILEKEEMKKLVKIHVFEKENDREQTVKWEIKKLNEEVPSEIIEFMKLHIK</sequence>
<dbReference type="GeneID" id="95430334"/>
<dbReference type="HOGENOM" id="CLU_1626024_0_0_10"/>
<accession>D7VLZ6</accession>
<dbReference type="EMBL" id="ACHA02000010">
    <property type="protein sequence ID" value="EFK58001.1"/>
    <property type="molecule type" value="Genomic_DNA"/>
</dbReference>
<gene>
    <name evidence="1" type="ORF">HMPREF0766_11993</name>
</gene>
<name>D7VLZ6_SPHSI</name>
<dbReference type="RefSeq" id="WP_003001148.1">
    <property type="nucleotide sequence ID" value="NZ_GL379776.1"/>
</dbReference>
<comment type="caution">
    <text evidence="1">The sequence shown here is derived from an EMBL/GenBank/DDBJ whole genome shotgun (WGS) entry which is preliminary data.</text>
</comment>
<evidence type="ECO:0000313" key="2">
    <source>
        <dbReference type="Proteomes" id="UP000006258"/>
    </source>
</evidence>
<dbReference type="Proteomes" id="UP000006258">
    <property type="component" value="Unassembled WGS sequence"/>
</dbReference>
<proteinExistence type="predicted"/>